<dbReference type="Proteomes" id="UP000598775">
    <property type="component" value="Unassembled WGS sequence"/>
</dbReference>
<name>A0A917EZC9_9MICO</name>
<dbReference type="PANTHER" id="PTHR43792">
    <property type="entry name" value="GNAT FAMILY, PUTATIVE (AFU_ORTHOLOGUE AFUA_3G00765)-RELATED-RELATED"/>
    <property type="match status" value="1"/>
</dbReference>
<sequence>MSLVTVHEPIQTERLVLRPFVETDLDDVYAYQSIPEVVEFMLWSLRDRDESREHLARRLKLTSLENDNDILVLAVVLPGEPSLGGSGDRVIGDLTVFLRSVSNRQAELGWAFHPDFQHRGYATEAAERMLAFAFTELNSHRVTADLDPRNSASAALATRLGMRQEAHFREDIFTKGAFADTAIYAILRSEWDSGRSAQGSRA</sequence>
<dbReference type="GO" id="GO:0016747">
    <property type="term" value="F:acyltransferase activity, transferring groups other than amino-acyl groups"/>
    <property type="evidence" value="ECO:0007669"/>
    <property type="project" value="InterPro"/>
</dbReference>
<gene>
    <name evidence="2" type="ORF">GCM10011399_31900</name>
</gene>
<dbReference type="Pfam" id="PF13302">
    <property type="entry name" value="Acetyltransf_3"/>
    <property type="match status" value="1"/>
</dbReference>
<reference evidence="2 3" key="1">
    <citation type="journal article" date="2014" name="Int. J. Syst. Evol. Microbiol.">
        <title>Complete genome sequence of Corynebacterium casei LMG S-19264T (=DSM 44701T), isolated from a smear-ripened cheese.</title>
        <authorList>
            <consortium name="US DOE Joint Genome Institute (JGI-PGF)"/>
            <person name="Walter F."/>
            <person name="Albersmeier A."/>
            <person name="Kalinowski J."/>
            <person name="Ruckert C."/>
        </authorList>
    </citation>
    <scope>NUCLEOTIDE SEQUENCE [LARGE SCALE GENOMIC DNA]</scope>
    <source>
        <strain evidence="2 3">CGMCC 1.12976</strain>
    </source>
</reference>
<evidence type="ECO:0000313" key="3">
    <source>
        <dbReference type="Proteomes" id="UP000598775"/>
    </source>
</evidence>
<dbReference type="PANTHER" id="PTHR43792:SF1">
    <property type="entry name" value="N-ACETYLTRANSFERASE DOMAIN-CONTAINING PROTEIN"/>
    <property type="match status" value="1"/>
</dbReference>
<comment type="caution">
    <text evidence="2">The sequence shown here is derived from an EMBL/GenBank/DDBJ whole genome shotgun (WGS) entry which is preliminary data.</text>
</comment>
<dbReference type="InterPro" id="IPR016181">
    <property type="entry name" value="Acyl_CoA_acyltransferase"/>
</dbReference>
<dbReference type="Gene3D" id="3.40.630.30">
    <property type="match status" value="1"/>
</dbReference>
<dbReference type="RefSeq" id="WP_188680020.1">
    <property type="nucleotide sequence ID" value="NZ_BMGP01000006.1"/>
</dbReference>
<organism evidence="2 3">
    <name type="scientific">Subtercola lobariae</name>
    <dbReference type="NCBI Taxonomy" id="1588641"/>
    <lineage>
        <taxon>Bacteria</taxon>
        <taxon>Bacillati</taxon>
        <taxon>Actinomycetota</taxon>
        <taxon>Actinomycetes</taxon>
        <taxon>Micrococcales</taxon>
        <taxon>Microbacteriaceae</taxon>
        <taxon>Subtercola</taxon>
    </lineage>
</organism>
<dbReference type="SUPFAM" id="SSF55729">
    <property type="entry name" value="Acyl-CoA N-acyltransferases (Nat)"/>
    <property type="match status" value="1"/>
</dbReference>
<dbReference type="CDD" id="cd04301">
    <property type="entry name" value="NAT_SF"/>
    <property type="match status" value="1"/>
</dbReference>
<dbReference type="PROSITE" id="PS51186">
    <property type="entry name" value="GNAT"/>
    <property type="match status" value="1"/>
</dbReference>
<evidence type="ECO:0000313" key="2">
    <source>
        <dbReference type="EMBL" id="GGF36595.1"/>
    </source>
</evidence>
<keyword evidence="3" id="KW-1185">Reference proteome</keyword>
<accession>A0A917EZC9</accession>
<dbReference type="InterPro" id="IPR000182">
    <property type="entry name" value="GNAT_dom"/>
</dbReference>
<feature type="domain" description="N-acetyltransferase" evidence="1">
    <location>
        <begin position="15"/>
        <end position="190"/>
    </location>
</feature>
<evidence type="ECO:0000259" key="1">
    <source>
        <dbReference type="PROSITE" id="PS51186"/>
    </source>
</evidence>
<dbReference type="EMBL" id="BMGP01000006">
    <property type="protein sequence ID" value="GGF36595.1"/>
    <property type="molecule type" value="Genomic_DNA"/>
</dbReference>
<proteinExistence type="predicted"/>
<protein>
    <submittedName>
        <fullName evidence="2">N-acetyltransferase</fullName>
    </submittedName>
</protein>
<dbReference type="AlphaFoldDB" id="A0A917EZC9"/>
<dbReference type="InterPro" id="IPR051531">
    <property type="entry name" value="N-acetyltransferase"/>
</dbReference>